<gene>
    <name evidence="2" type="ORF">ABW286_14385</name>
</gene>
<evidence type="ECO:0000256" key="1">
    <source>
        <dbReference type="SAM" id="SignalP"/>
    </source>
</evidence>
<proteinExistence type="predicted"/>
<keyword evidence="3" id="KW-1185">Reference proteome</keyword>
<feature type="signal peptide" evidence="1">
    <location>
        <begin position="1"/>
        <end position="23"/>
    </location>
</feature>
<evidence type="ECO:0000313" key="2">
    <source>
        <dbReference type="EMBL" id="MEW5290354.1"/>
    </source>
</evidence>
<dbReference type="Proteomes" id="UP001554567">
    <property type="component" value="Unassembled WGS sequence"/>
</dbReference>
<reference evidence="2 3" key="1">
    <citation type="submission" date="2024-07" db="EMBL/GenBank/DDBJ databases">
        <authorList>
            <person name="Dulla G.F.J."/>
            <person name="Delorm J.G."/>
        </authorList>
    </citation>
    <scope>NUCLEOTIDE SEQUENCE [LARGE SCALE GENOMIC DNA]</scope>
    <source>
        <strain evidence="2 3">JGD 233</strain>
    </source>
</reference>
<comment type="caution">
    <text evidence="2">The sequence shown here is derived from an EMBL/GenBank/DDBJ whole genome shotgun (WGS) entry which is preliminary data.</text>
</comment>
<evidence type="ECO:0000313" key="3">
    <source>
        <dbReference type="Proteomes" id="UP001554567"/>
    </source>
</evidence>
<feature type="chain" id="PRO_5046593498" evidence="1">
    <location>
        <begin position="24"/>
        <end position="423"/>
    </location>
</feature>
<sequence>MMMLIKRGVAVLLLLVGSLSAMAAEMDITASFTPSMDNPENNAFTNTTPQSGFCATWPASCTGDVRSLATGLTLTPSRGLTPQDDRRDSLFFKWPSSVRNLMVTNNQTGNAQTVQFRVSSFSGRYHANSNAGTYNWGRGSTAFSIYPDGGCSNLSMGWGAGNWLAWLWRVPEGNNGCYKITHTERPAGDAQFINRVNELSFGYEMIAPNPMQMESGVYTGTLVFNVGPGGDIDFGDNFQASDSQLIINFTLSVNHELKLTTTADDQKVALQPCALGRNCTEEEGKANWERWMVTRVTPQLSGRSNFRLSSSGAFTVYLQCEQQSGNDCGLKSDNDPSQVVPVQSLLTLPDNIVDQSTGATVVKRRLAQGRDLTKNVFLTRSYGENKAGSIDFLVSQRDVDTMLKTRPDTYRGAVTVIFDPEIY</sequence>
<dbReference type="EMBL" id="JBFKZN010000007">
    <property type="protein sequence ID" value="MEW5290354.1"/>
    <property type="molecule type" value="Genomic_DNA"/>
</dbReference>
<organism evidence="2 3">
    <name type="scientific">Erwinia papayae</name>
    <dbReference type="NCBI Taxonomy" id="206499"/>
    <lineage>
        <taxon>Bacteria</taxon>
        <taxon>Pseudomonadati</taxon>
        <taxon>Pseudomonadota</taxon>
        <taxon>Gammaproteobacteria</taxon>
        <taxon>Enterobacterales</taxon>
        <taxon>Erwiniaceae</taxon>
        <taxon>Erwinia</taxon>
    </lineage>
</organism>
<keyword evidence="1" id="KW-0732">Signal</keyword>
<dbReference type="RefSeq" id="WP_367167904.1">
    <property type="nucleotide sequence ID" value="NZ_JBFKZN010000007.1"/>
</dbReference>
<name>A0ABV3N3G4_9GAMM</name>
<accession>A0ABV3N3G4</accession>
<protein>
    <submittedName>
        <fullName evidence="2">Uncharacterized protein</fullName>
    </submittedName>
</protein>